<dbReference type="Pfam" id="PF17677">
    <property type="entry name" value="Glyco_hydro38C2"/>
    <property type="match status" value="1"/>
</dbReference>
<feature type="region of interest" description="Disordered" evidence="5">
    <location>
        <begin position="413"/>
        <end position="437"/>
    </location>
</feature>
<evidence type="ECO:0000256" key="2">
    <source>
        <dbReference type="ARBA" id="ARBA00022723"/>
    </source>
</evidence>
<sequence>MSRPAAAPARLLHMIGNAHIDPVWLWQWPEGFQEARATFWSAIHRMAEYPDFVFTCDQVALLAFVEEADPALFEEIRKRVADGRWVNVGGWWVEPDCNVPTGESFVRQGLLGQRYLREKFGVAATVGLNADPFGHNATLPQILRKQGLEAYCFLRPGPHEAQLPGNPFWWEAADGSRVLAYRIPHEYCSPRADIAHHTDKAMAQLPPGLDSAMVFYGVGDHGGGPTKDNIDSVHRLDRLGAYGELRLSSPLAYVEDVFASGVELPVWRGDLQHHAAGCYAAHSGIKAWMRSAEHALVVAERWASVASAVAGTPYPHESLTHAWKQVLFNQFHDILPGTSIEPAYDDARDQLGEARSIARRTVNLALQTLARDTDIPFREGTQPVLVFNPHPWRVRADVECEFGLAIERPWVEDDAGQPVPSQSTRPLATTSNPKRIAFPADLPPLGHRLYWIRPGSQAPGSVGDHGSAVRGPASAPVLENAHLRAEVDPATGWLRTLLDKATGVDLMAGVDAPHTVVTDDPTDTWGHRVVSYAGPGTPFTCTSARIVESGPVRTVVRVESTYERSRLVEEIMLGADARHLEVRVDLDWQEKLRLLKLRFPVGLQDPSAAYEIPYGHLTRPADGAEEPGQSWVDVSGTHANGTRAGLAVVNDAKSAYDVSGSDIGITAARSPVYAWHEPRQLEPDGLYSYQDQGRQTFRYLLVPHAGDWRDAGVVRLAAELTEPAQPAYESFHPGVRPATASFAVEGEHGRAGSVVTTVLKRAEDGDGLVVRAYESAGVPAAWSLDLGFAGRTVSATFAPHEIRSFLVPFDPDRPVVEIDLLEDPLADTEPSLESATESATEPSLEPAGAESATPEVAAAVAAATNTADEGVPGDA</sequence>
<evidence type="ECO:0000256" key="1">
    <source>
        <dbReference type="ARBA" id="ARBA00009792"/>
    </source>
</evidence>
<dbReference type="Proteomes" id="UP000198983">
    <property type="component" value="Chromosome I"/>
</dbReference>
<gene>
    <name evidence="7" type="ORF">SAMN04489717_1039</name>
</gene>
<dbReference type="Pfam" id="PF01074">
    <property type="entry name" value="Glyco_hydro_38N"/>
    <property type="match status" value="1"/>
</dbReference>
<keyword evidence="2" id="KW-0479">Metal-binding</keyword>
<dbReference type="GO" id="GO:0030246">
    <property type="term" value="F:carbohydrate binding"/>
    <property type="evidence" value="ECO:0007669"/>
    <property type="project" value="InterPro"/>
</dbReference>
<dbReference type="Gene3D" id="2.60.40.1180">
    <property type="entry name" value="Golgi alpha-mannosidase II"/>
    <property type="match status" value="1"/>
</dbReference>
<dbReference type="CDD" id="cd10789">
    <property type="entry name" value="GH38N_AMII_ER_cytosolic"/>
    <property type="match status" value="1"/>
</dbReference>
<evidence type="ECO:0000313" key="7">
    <source>
        <dbReference type="EMBL" id="SDR92257.1"/>
    </source>
</evidence>
<dbReference type="Pfam" id="PF07748">
    <property type="entry name" value="Glyco_hydro_38C"/>
    <property type="match status" value="1"/>
</dbReference>
<dbReference type="EMBL" id="LT629732">
    <property type="protein sequence ID" value="SDR92257.1"/>
    <property type="molecule type" value="Genomic_DNA"/>
</dbReference>
<dbReference type="RefSeq" id="WP_092651023.1">
    <property type="nucleotide sequence ID" value="NZ_LT629732.1"/>
</dbReference>
<proteinExistence type="inferred from homology"/>
<dbReference type="InterPro" id="IPR041147">
    <property type="entry name" value="GH38_C"/>
</dbReference>
<dbReference type="SUPFAM" id="SSF74650">
    <property type="entry name" value="Galactose mutarotase-like"/>
    <property type="match status" value="1"/>
</dbReference>
<feature type="domain" description="Glycoside hydrolase family 38 central" evidence="6">
    <location>
        <begin position="273"/>
        <end position="351"/>
    </location>
</feature>
<evidence type="ECO:0000256" key="5">
    <source>
        <dbReference type="SAM" id="MobiDB-lite"/>
    </source>
</evidence>
<dbReference type="InterPro" id="IPR011682">
    <property type="entry name" value="Glyco_hydro_38_C"/>
</dbReference>
<dbReference type="Pfam" id="PF09261">
    <property type="entry name" value="Alpha-mann_mid"/>
    <property type="match status" value="1"/>
</dbReference>
<dbReference type="Gene3D" id="2.70.98.30">
    <property type="entry name" value="Golgi alpha-mannosidase II, domain 4"/>
    <property type="match status" value="1"/>
</dbReference>
<dbReference type="InterPro" id="IPR013780">
    <property type="entry name" value="Glyco_hydro_b"/>
</dbReference>
<accession>A0A1H1N035</accession>
<reference evidence="7 8" key="1">
    <citation type="submission" date="2016-10" db="EMBL/GenBank/DDBJ databases">
        <authorList>
            <person name="de Groot N.N."/>
        </authorList>
    </citation>
    <scope>NUCLEOTIDE SEQUENCE [LARGE SCALE GENOMIC DNA]</scope>
    <source>
        <strain evidence="7 8">DSM 22024</strain>
    </source>
</reference>
<dbReference type="InterPro" id="IPR011013">
    <property type="entry name" value="Gal_mutarotase_sf_dom"/>
</dbReference>
<name>A0A1H1N035_9ACTN</name>
<dbReference type="InterPro" id="IPR028995">
    <property type="entry name" value="Glyco_hydro_57/38_cen_sf"/>
</dbReference>
<dbReference type="GO" id="GO:0006013">
    <property type="term" value="P:mannose metabolic process"/>
    <property type="evidence" value="ECO:0007669"/>
    <property type="project" value="InterPro"/>
</dbReference>
<dbReference type="FunFam" id="1.20.1270.50:FF:000004">
    <property type="entry name" value="alpha-mannosidase 2C1 isoform X1"/>
    <property type="match status" value="1"/>
</dbReference>
<dbReference type="InterPro" id="IPR037094">
    <property type="entry name" value="Glyco_hydro_38_cen_sf"/>
</dbReference>
<dbReference type="SUPFAM" id="SSF88688">
    <property type="entry name" value="Families 57/38 glycoside transferase middle domain"/>
    <property type="match status" value="1"/>
</dbReference>
<dbReference type="GO" id="GO:0009313">
    <property type="term" value="P:oligosaccharide catabolic process"/>
    <property type="evidence" value="ECO:0007669"/>
    <property type="project" value="TreeGrafter"/>
</dbReference>
<dbReference type="Gene3D" id="1.20.1270.50">
    <property type="entry name" value="Glycoside hydrolase family 38, central domain"/>
    <property type="match status" value="1"/>
</dbReference>
<dbReference type="InterPro" id="IPR027291">
    <property type="entry name" value="Glyco_hydro_38_N_sf"/>
</dbReference>
<feature type="compositionally biased region" description="Polar residues" evidence="5">
    <location>
        <begin position="831"/>
        <end position="841"/>
    </location>
</feature>
<dbReference type="GO" id="GO:0004559">
    <property type="term" value="F:alpha-mannosidase activity"/>
    <property type="evidence" value="ECO:0007669"/>
    <property type="project" value="InterPro"/>
</dbReference>
<protein>
    <submittedName>
        <fullName evidence="7">Alpha-mannosidase</fullName>
    </submittedName>
</protein>
<organism evidence="7 8">
    <name type="scientific">Actinopolymorpha singaporensis</name>
    <dbReference type="NCBI Taxonomy" id="117157"/>
    <lineage>
        <taxon>Bacteria</taxon>
        <taxon>Bacillati</taxon>
        <taxon>Actinomycetota</taxon>
        <taxon>Actinomycetes</taxon>
        <taxon>Propionibacteriales</taxon>
        <taxon>Actinopolymorphaceae</taxon>
        <taxon>Actinopolymorpha</taxon>
    </lineage>
</organism>
<dbReference type="SMART" id="SM00872">
    <property type="entry name" value="Alpha-mann_mid"/>
    <property type="match status" value="1"/>
</dbReference>
<dbReference type="SUPFAM" id="SSF88713">
    <property type="entry name" value="Glycoside hydrolase/deacetylase"/>
    <property type="match status" value="1"/>
</dbReference>
<feature type="compositionally biased region" description="Polar residues" evidence="5">
    <location>
        <begin position="419"/>
        <end position="433"/>
    </location>
</feature>
<evidence type="ECO:0000256" key="4">
    <source>
        <dbReference type="ARBA" id="ARBA00023295"/>
    </source>
</evidence>
<evidence type="ECO:0000259" key="6">
    <source>
        <dbReference type="SMART" id="SM00872"/>
    </source>
</evidence>
<dbReference type="InterPro" id="IPR011330">
    <property type="entry name" value="Glyco_hydro/deAcase_b/a-brl"/>
</dbReference>
<dbReference type="PANTHER" id="PTHR46017:SF1">
    <property type="entry name" value="ALPHA-MANNOSIDASE 2C1"/>
    <property type="match status" value="1"/>
</dbReference>
<keyword evidence="8" id="KW-1185">Reference proteome</keyword>
<dbReference type="InterPro" id="IPR000602">
    <property type="entry name" value="Glyco_hydro_38_N"/>
</dbReference>
<dbReference type="STRING" id="117157.SAMN04489717_1039"/>
<dbReference type="Gene3D" id="3.20.110.10">
    <property type="entry name" value="Glycoside hydrolase 38, N terminal domain"/>
    <property type="match status" value="1"/>
</dbReference>
<dbReference type="InterPro" id="IPR015341">
    <property type="entry name" value="Glyco_hydro_38_cen"/>
</dbReference>
<dbReference type="AlphaFoldDB" id="A0A1H1N035"/>
<keyword evidence="3" id="KW-0378">Hydrolase</keyword>
<keyword evidence="4" id="KW-0326">Glycosidase</keyword>
<dbReference type="GO" id="GO:0046872">
    <property type="term" value="F:metal ion binding"/>
    <property type="evidence" value="ECO:0007669"/>
    <property type="project" value="UniProtKB-KW"/>
</dbReference>
<dbReference type="PANTHER" id="PTHR46017">
    <property type="entry name" value="ALPHA-MANNOSIDASE 2C1"/>
    <property type="match status" value="1"/>
</dbReference>
<comment type="similarity">
    <text evidence="1">Belongs to the glycosyl hydrolase 38 family.</text>
</comment>
<feature type="region of interest" description="Disordered" evidence="5">
    <location>
        <begin position="827"/>
        <end position="875"/>
    </location>
</feature>
<feature type="compositionally biased region" description="Low complexity" evidence="5">
    <location>
        <begin position="847"/>
        <end position="867"/>
    </location>
</feature>
<evidence type="ECO:0000256" key="3">
    <source>
        <dbReference type="ARBA" id="ARBA00022801"/>
    </source>
</evidence>
<evidence type="ECO:0000313" key="8">
    <source>
        <dbReference type="Proteomes" id="UP000198983"/>
    </source>
</evidence>
<dbReference type="OrthoDB" id="9772207at2"/>